<feature type="compositionally biased region" description="Acidic residues" evidence="1">
    <location>
        <begin position="121"/>
        <end position="137"/>
    </location>
</feature>
<proteinExistence type="predicted"/>
<gene>
    <name evidence="2" type="ORF">AB2L28_06070</name>
</gene>
<protein>
    <submittedName>
        <fullName evidence="2">Uncharacterized protein</fullName>
    </submittedName>
</protein>
<evidence type="ECO:0000313" key="2">
    <source>
        <dbReference type="EMBL" id="MEZ0491802.1"/>
    </source>
</evidence>
<evidence type="ECO:0000256" key="1">
    <source>
        <dbReference type="SAM" id="MobiDB-lite"/>
    </source>
</evidence>
<organism evidence="2 3">
    <name type="scientific">Kineococcus mangrovi</name>
    <dbReference type="NCBI Taxonomy" id="1660183"/>
    <lineage>
        <taxon>Bacteria</taxon>
        <taxon>Bacillati</taxon>
        <taxon>Actinomycetota</taxon>
        <taxon>Actinomycetes</taxon>
        <taxon>Kineosporiales</taxon>
        <taxon>Kineosporiaceae</taxon>
        <taxon>Kineococcus</taxon>
    </lineage>
</organism>
<accession>A0ABV4I3L9</accession>
<name>A0ABV4I3L9_9ACTN</name>
<feature type="region of interest" description="Disordered" evidence="1">
    <location>
        <begin position="107"/>
        <end position="137"/>
    </location>
</feature>
<keyword evidence="3" id="KW-1185">Reference proteome</keyword>
<sequence length="381" mass="39097">MGVRRLLGRWAVRRCHVLVVEVPGAAEVRVAVQAEVARRSWVEATSPADADVLVVCGDPGPRVRAVVANVWDRVPGPRTRVDALTAQDVAPALDAAVLALLDDAAQRADAASRPGPQQDAEGPETDADGDMDGDMGGDMDMDMDMAGPGGIPLAGGGDDRDGLEMDVLHVRLGPVLPHWPAGLVLDCALQGDVVVHATAELLEPARVDVGSDEGSGGAPARRDARRAVVLARCDAVARLLAVAGWDAAAAEAGRLRDAALAGAALNDCAAGVSRLRRRVTRSRALRWTVRGLRTATRSPDGTGAEELDLVDRLHGWLDDALVAARADDGSSGTPLGPQGVPPTALPALVTGLDLGSVRLVVAGTDVVADLAAAGSGRSTGA</sequence>
<evidence type="ECO:0000313" key="3">
    <source>
        <dbReference type="Proteomes" id="UP001566476"/>
    </source>
</evidence>
<dbReference type="Proteomes" id="UP001566476">
    <property type="component" value="Unassembled WGS sequence"/>
</dbReference>
<dbReference type="RefSeq" id="WP_370717830.1">
    <property type="nucleotide sequence ID" value="NZ_JBGGTQ010000002.1"/>
</dbReference>
<reference evidence="2 3" key="1">
    <citation type="submission" date="2024-07" db="EMBL/GenBank/DDBJ databases">
        <authorList>
            <person name="Thanompreechachai J."/>
            <person name="Duangmal K."/>
        </authorList>
    </citation>
    <scope>NUCLEOTIDE SEQUENCE [LARGE SCALE GENOMIC DNA]</scope>
    <source>
        <strain evidence="2 3">TBRC 1896</strain>
    </source>
</reference>
<comment type="caution">
    <text evidence="2">The sequence shown here is derived from an EMBL/GenBank/DDBJ whole genome shotgun (WGS) entry which is preliminary data.</text>
</comment>
<dbReference type="EMBL" id="JBGGTQ010000002">
    <property type="protein sequence ID" value="MEZ0491802.1"/>
    <property type="molecule type" value="Genomic_DNA"/>
</dbReference>